<gene>
    <name evidence="5" type="ORF">M5X19_32195</name>
</gene>
<protein>
    <submittedName>
        <fullName evidence="5">Substrate-binding domain-containing protein</fullName>
    </submittedName>
</protein>
<dbReference type="PANTHER" id="PTHR30146:SF149">
    <property type="entry name" value="HTH-TYPE TRANSCRIPTIONAL REGULATOR EBGR"/>
    <property type="match status" value="1"/>
</dbReference>
<proteinExistence type="predicted"/>
<name>A0ABT4GMN8_9BACL</name>
<dbReference type="InterPro" id="IPR028082">
    <property type="entry name" value="Peripla_BP_I"/>
</dbReference>
<sequence length="259" mass="29749">MALVKTICRKGRVIRSDIDKICSQYEIDIVNVFNVSNVAFENLHGAIIQGNYTNEEIKDMLASLHTDHILIIGRCPDDNKYDSVWFDTKRAIHSALNYLTELGHRDIGYIGSYKSVDIDMEERRYQIFLRYMSKFTEFNSSRMYVDENSLKSGYKLMERAINDGLLPSAFFIANDPLAIGALDFLKEKNIPIPETFSIVSFDGHQMTRYTIPALTTVQILTEYMGRVAVQTLIEKIEEVRSLTKKVLVPTELKIRESSR</sequence>
<dbReference type="PANTHER" id="PTHR30146">
    <property type="entry name" value="LACI-RELATED TRANSCRIPTIONAL REPRESSOR"/>
    <property type="match status" value="1"/>
</dbReference>
<keyword evidence="3" id="KW-0804">Transcription</keyword>
<evidence type="ECO:0000256" key="2">
    <source>
        <dbReference type="ARBA" id="ARBA00023125"/>
    </source>
</evidence>
<dbReference type="InterPro" id="IPR046335">
    <property type="entry name" value="LacI/GalR-like_sensor"/>
</dbReference>
<evidence type="ECO:0000313" key="5">
    <source>
        <dbReference type="EMBL" id="MCY9697483.1"/>
    </source>
</evidence>
<dbReference type="CDD" id="cd01544">
    <property type="entry name" value="PBP1_GalR"/>
    <property type="match status" value="1"/>
</dbReference>
<comment type="caution">
    <text evidence="5">The sequence shown here is derived from an EMBL/GenBank/DDBJ whole genome shotgun (WGS) entry which is preliminary data.</text>
</comment>
<accession>A0ABT4GMN8</accession>
<dbReference type="Gene3D" id="3.40.50.2300">
    <property type="match status" value="2"/>
</dbReference>
<organism evidence="5 6">
    <name type="scientific">Paenibacillus alginolyticus</name>
    <dbReference type="NCBI Taxonomy" id="59839"/>
    <lineage>
        <taxon>Bacteria</taxon>
        <taxon>Bacillati</taxon>
        <taxon>Bacillota</taxon>
        <taxon>Bacilli</taxon>
        <taxon>Bacillales</taxon>
        <taxon>Paenibacillaceae</taxon>
        <taxon>Paenibacillus</taxon>
    </lineage>
</organism>
<evidence type="ECO:0000313" key="6">
    <source>
        <dbReference type="Proteomes" id="UP001527099"/>
    </source>
</evidence>
<keyword evidence="2" id="KW-0238">DNA-binding</keyword>
<evidence type="ECO:0000256" key="1">
    <source>
        <dbReference type="ARBA" id="ARBA00023015"/>
    </source>
</evidence>
<dbReference type="Pfam" id="PF13377">
    <property type="entry name" value="Peripla_BP_3"/>
    <property type="match status" value="1"/>
</dbReference>
<dbReference type="RefSeq" id="WP_268618196.1">
    <property type="nucleotide sequence ID" value="NZ_JAMDMX010000145.1"/>
</dbReference>
<dbReference type="EMBL" id="JAMDMX010000145">
    <property type="protein sequence ID" value="MCY9697483.1"/>
    <property type="molecule type" value="Genomic_DNA"/>
</dbReference>
<keyword evidence="6" id="KW-1185">Reference proteome</keyword>
<feature type="domain" description="Transcriptional regulator LacI/GalR-like sensor" evidence="4">
    <location>
        <begin position="97"/>
        <end position="258"/>
    </location>
</feature>
<dbReference type="Proteomes" id="UP001527099">
    <property type="component" value="Unassembled WGS sequence"/>
</dbReference>
<evidence type="ECO:0000256" key="3">
    <source>
        <dbReference type="ARBA" id="ARBA00023163"/>
    </source>
</evidence>
<dbReference type="SUPFAM" id="SSF53822">
    <property type="entry name" value="Periplasmic binding protein-like I"/>
    <property type="match status" value="1"/>
</dbReference>
<keyword evidence="1" id="KW-0805">Transcription regulation</keyword>
<evidence type="ECO:0000259" key="4">
    <source>
        <dbReference type="Pfam" id="PF13377"/>
    </source>
</evidence>
<reference evidence="5 6" key="1">
    <citation type="submission" date="2022-05" db="EMBL/GenBank/DDBJ databases">
        <title>Genome Sequencing of Bee-Associated Microbes.</title>
        <authorList>
            <person name="Dunlap C."/>
        </authorList>
    </citation>
    <scope>NUCLEOTIDE SEQUENCE [LARGE SCALE GENOMIC DNA]</scope>
    <source>
        <strain evidence="5 6">NRRL B-14421</strain>
    </source>
</reference>